<proteinExistence type="predicted"/>
<evidence type="ECO:0000313" key="2">
    <source>
        <dbReference type="Proteomes" id="UP000316545"/>
    </source>
</evidence>
<accession>A0A560F675</accession>
<dbReference type="Proteomes" id="UP000316545">
    <property type="component" value="Unassembled WGS sequence"/>
</dbReference>
<name>A0A560F675_9PROT</name>
<dbReference type="AlphaFoldDB" id="A0A560F675"/>
<reference evidence="1 2" key="1">
    <citation type="submission" date="2019-06" db="EMBL/GenBank/DDBJ databases">
        <title>Genomic Encyclopedia of Type Strains, Phase IV (KMG-V): Genome sequencing to study the core and pangenomes of soil and plant-associated prokaryotes.</title>
        <authorList>
            <person name="Whitman W."/>
        </authorList>
    </citation>
    <scope>NUCLEOTIDE SEQUENCE [LARGE SCALE GENOMIC DNA]</scope>
    <source>
        <strain evidence="1 2">BR 11865</strain>
    </source>
</reference>
<keyword evidence="1" id="KW-0575">Peroxidase</keyword>
<dbReference type="SUPFAM" id="SSF69118">
    <property type="entry name" value="AhpD-like"/>
    <property type="match status" value="1"/>
</dbReference>
<gene>
    <name evidence="1" type="ORF">FBZ88_12762</name>
</gene>
<dbReference type="RefSeq" id="WP_145620074.1">
    <property type="nucleotide sequence ID" value="NZ_JAYNFR010000037.1"/>
</dbReference>
<evidence type="ECO:0000313" key="1">
    <source>
        <dbReference type="EMBL" id="TWB17065.1"/>
    </source>
</evidence>
<dbReference type="EMBL" id="VITO01000027">
    <property type="protein sequence ID" value="TWB17065.1"/>
    <property type="molecule type" value="Genomic_DNA"/>
</dbReference>
<dbReference type="GO" id="GO:0004601">
    <property type="term" value="F:peroxidase activity"/>
    <property type="evidence" value="ECO:0007669"/>
    <property type="project" value="UniProtKB-KW"/>
</dbReference>
<keyword evidence="2" id="KW-1185">Reference proteome</keyword>
<protein>
    <submittedName>
        <fullName evidence="1">AhpD family alkylhydroperoxidase</fullName>
    </submittedName>
</protein>
<comment type="caution">
    <text evidence="1">The sequence shown here is derived from an EMBL/GenBank/DDBJ whole genome shotgun (WGS) entry which is preliminary data.</text>
</comment>
<organism evidence="1 2">
    <name type="scientific">Nitrospirillum amazonense</name>
    <dbReference type="NCBI Taxonomy" id="28077"/>
    <lineage>
        <taxon>Bacteria</taxon>
        <taxon>Pseudomonadati</taxon>
        <taxon>Pseudomonadota</taxon>
        <taxon>Alphaproteobacteria</taxon>
        <taxon>Rhodospirillales</taxon>
        <taxon>Azospirillaceae</taxon>
        <taxon>Nitrospirillum</taxon>
    </lineage>
</organism>
<dbReference type="InterPro" id="IPR029032">
    <property type="entry name" value="AhpD-like"/>
</dbReference>
<keyword evidence="1" id="KW-0560">Oxidoreductase</keyword>
<sequence length="74" mass="8252">MFYLLMPEAMDMAAEAARLTLWLLRRRLARLRFLLRGPAAVGVDLRGTLAKGELPATLRERIALAIAEAHGCDF</sequence>